<dbReference type="RefSeq" id="XP_009492468.1">
    <property type="nucleotide sequence ID" value="XM_009494193.1"/>
</dbReference>
<sequence>MIGNPFPPPEDHVHVAHSAARLLRRLSATYTPGQVLETACARAHLGHWEDFHHACALFVAVLNGTIPGAGPSGIGIRQATRALGQLARPPVTDAAATPTGTGTGTGTGTTAAAYSLDPSAAWHLFECTRAYFHSRPAETHLLAFASQAASPATPGGTSPACDAGAASLSRSSCRCRPACPGFRLEPQPLGAPSESLASALHRRFLHAIRPPELHAFERSIADFIRRRTFSGLGPAELPDLLLSATLCPDLVAQLLVQHAGASPTGAVNAGHLFAQLPLHPAHLLACLSAPGLLWIRGCQPAELGSGLALSEPARGLGHALCLALAWLHLRPTFTRHWLPQLLVSLAMQLLRDNAHGPEDPKLVLALRASPSDPVHLQAGPHGDLPAPGHWLFLVLSQLALSFLAGDPLRHPGTSRALRLAGLLAALASCTRFSRGLLAPGRSVAHDVQRLWHLVCCPPAGASPASLPPDGRGIILGDVPFSRPPAPCELWALLDHEPPTDCRYSGHIPPDHLPILTPEHYDLTECLGAERPASPPPAAGSPAPPSTAGLHRALVLALLQLYLGRPPAALGHEPLFLDTCRALARACPPSEDADMLPLVDRPRCLAHELLDRHVSDTGVALADQGFYLLGKRLLLAPLTEGAGFGSCSAGGAWSEAAIRAAVDGALAWTGAPALLHSIDDTSAPEALLLLLSHFSRPDHLAPEQAALLLHRTTPGGPLASLATARSILLEALVLSWQRQCHRSSGPRSMDAPDPAEEWLLRALRENQLSLAAAAAAPGAKPPRATDDQSALTIACAGVGRLLDAATEPLVEDSAILSTLAPLAAAGLTLSADLARRPGAAPIRMAAARNLLSALDGPLLELLRVHSHFALDAPVARLQAIGAQGKSPANA</sequence>
<dbReference type="GeneID" id="20525070"/>
<reference evidence="1" key="1">
    <citation type="submission" date="2013-04" db="EMBL/GenBank/DDBJ databases">
        <title>The Genome Sequence of Fonticula alba ATCC 38817.</title>
        <authorList>
            <consortium name="The Broad Institute Genomics Platform"/>
            <person name="Russ C."/>
            <person name="Cuomo C."/>
            <person name="Burger G."/>
            <person name="Gray M.W."/>
            <person name="Holland P.W.H."/>
            <person name="King N."/>
            <person name="Lang F.B.F."/>
            <person name="Roger A.J."/>
            <person name="Ruiz-Trillo I."/>
            <person name="Brown M."/>
            <person name="Walker B."/>
            <person name="Young S."/>
            <person name="Zeng Q."/>
            <person name="Gargeya S."/>
            <person name="Fitzgerald M."/>
            <person name="Haas B."/>
            <person name="Abouelleil A."/>
            <person name="Allen A.W."/>
            <person name="Alvarado L."/>
            <person name="Arachchi H.M."/>
            <person name="Berlin A.M."/>
            <person name="Chapman S.B."/>
            <person name="Gainer-Dewar J."/>
            <person name="Goldberg J."/>
            <person name="Griggs A."/>
            <person name="Gujja S."/>
            <person name="Hansen M."/>
            <person name="Howarth C."/>
            <person name="Imamovic A."/>
            <person name="Ireland A."/>
            <person name="Larimer J."/>
            <person name="McCowan C."/>
            <person name="Murphy C."/>
            <person name="Pearson M."/>
            <person name="Poon T.W."/>
            <person name="Priest M."/>
            <person name="Roberts A."/>
            <person name="Saif S."/>
            <person name="Shea T."/>
            <person name="Sisk P."/>
            <person name="Sykes S."/>
            <person name="Wortman J."/>
            <person name="Nusbaum C."/>
            <person name="Birren B."/>
        </authorList>
    </citation>
    <scope>NUCLEOTIDE SEQUENCE [LARGE SCALE GENOMIC DNA]</scope>
    <source>
        <strain evidence="1">ATCC 38817</strain>
    </source>
</reference>
<evidence type="ECO:0000313" key="2">
    <source>
        <dbReference type="Proteomes" id="UP000030693"/>
    </source>
</evidence>
<organism evidence="1">
    <name type="scientific">Fonticula alba</name>
    <name type="common">Slime mold</name>
    <dbReference type="NCBI Taxonomy" id="691883"/>
    <lineage>
        <taxon>Eukaryota</taxon>
        <taxon>Rotosphaerida</taxon>
        <taxon>Fonticulaceae</taxon>
        <taxon>Fonticula</taxon>
    </lineage>
</organism>
<protein>
    <submittedName>
        <fullName evidence="1">Uncharacterized protein</fullName>
    </submittedName>
</protein>
<dbReference type="AlphaFoldDB" id="A0A058ZH07"/>
<dbReference type="EMBL" id="KB932201">
    <property type="protein sequence ID" value="KCV72767.1"/>
    <property type="molecule type" value="Genomic_DNA"/>
</dbReference>
<gene>
    <name evidence="1" type="ORF">H696_00345</name>
</gene>
<evidence type="ECO:0000313" key="1">
    <source>
        <dbReference type="EMBL" id="KCV72767.1"/>
    </source>
</evidence>
<dbReference type="Proteomes" id="UP000030693">
    <property type="component" value="Unassembled WGS sequence"/>
</dbReference>
<accession>A0A058ZH07</accession>
<keyword evidence="2" id="KW-1185">Reference proteome</keyword>
<proteinExistence type="predicted"/>
<name>A0A058ZH07_FONAL</name>